<feature type="region of interest" description="Disordered" evidence="2">
    <location>
        <begin position="1"/>
        <end position="38"/>
    </location>
</feature>
<name>A0ABM0MC30_SACKO</name>
<feature type="region of interest" description="Disordered" evidence="2">
    <location>
        <begin position="676"/>
        <end position="749"/>
    </location>
</feature>
<feature type="compositionally biased region" description="Basic residues" evidence="2">
    <location>
        <begin position="721"/>
        <end position="741"/>
    </location>
</feature>
<dbReference type="PANTHER" id="PTHR10672:SF3">
    <property type="entry name" value="PROTEIN HU-LI TAI SHAO"/>
    <property type="match status" value="1"/>
</dbReference>
<feature type="domain" description="Class II aldolase/adducin N-terminal" evidence="3">
    <location>
        <begin position="148"/>
        <end position="330"/>
    </location>
</feature>
<evidence type="ECO:0000313" key="4">
    <source>
        <dbReference type="Proteomes" id="UP000694865"/>
    </source>
</evidence>
<evidence type="ECO:0000313" key="5">
    <source>
        <dbReference type="RefSeq" id="XP_006817571.1"/>
    </source>
</evidence>
<dbReference type="Gene3D" id="3.40.225.10">
    <property type="entry name" value="Class II aldolase/adducin N-terminal domain"/>
    <property type="match status" value="1"/>
</dbReference>
<dbReference type="InterPro" id="IPR036409">
    <property type="entry name" value="Aldolase_II/adducin_N_sf"/>
</dbReference>
<dbReference type="GeneID" id="100371265"/>
<dbReference type="Pfam" id="PF00596">
    <property type="entry name" value="Aldolase_II"/>
    <property type="match status" value="1"/>
</dbReference>
<reference evidence="5" key="1">
    <citation type="submission" date="2025-08" db="UniProtKB">
        <authorList>
            <consortium name="RefSeq"/>
        </authorList>
    </citation>
    <scope>IDENTIFICATION</scope>
    <source>
        <tissue evidence="5">Testes</tissue>
    </source>
</reference>
<evidence type="ECO:0000259" key="3">
    <source>
        <dbReference type="SMART" id="SM01007"/>
    </source>
</evidence>
<dbReference type="SUPFAM" id="SSF53639">
    <property type="entry name" value="AraD/HMP-PK domain-like"/>
    <property type="match status" value="1"/>
</dbReference>
<dbReference type="InterPro" id="IPR001303">
    <property type="entry name" value="Aldolase_II/adducin_N"/>
</dbReference>
<feature type="compositionally biased region" description="Basic and acidic residues" evidence="2">
    <location>
        <begin position="8"/>
        <end position="38"/>
    </location>
</feature>
<dbReference type="Proteomes" id="UP000694865">
    <property type="component" value="Unplaced"/>
</dbReference>
<evidence type="ECO:0000256" key="1">
    <source>
        <dbReference type="ARBA" id="ARBA00006274"/>
    </source>
</evidence>
<comment type="similarity">
    <text evidence="1">Belongs to the aldolase class II family. Adducin subfamily.</text>
</comment>
<feature type="compositionally biased region" description="Polar residues" evidence="2">
    <location>
        <begin position="645"/>
        <end position="655"/>
    </location>
</feature>
<dbReference type="InterPro" id="IPR051017">
    <property type="entry name" value="Aldolase-II_Adducin_sf"/>
</dbReference>
<proteinExistence type="inferred from homology"/>
<accession>A0ABM0MC30</accession>
<feature type="compositionally biased region" description="Basic and acidic residues" evidence="2">
    <location>
        <begin position="517"/>
        <end position="527"/>
    </location>
</feature>
<keyword evidence="4" id="KW-1185">Reference proteome</keyword>
<feature type="compositionally biased region" description="Basic and acidic residues" evidence="2">
    <location>
        <begin position="635"/>
        <end position="644"/>
    </location>
</feature>
<dbReference type="SMART" id="SM01007">
    <property type="entry name" value="Aldolase_II"/>
    <property type="match status" value="1"/>
</dbReference>
<sequence>MSDVPNDIDAKVDNNKEQDSKEKYIDKCDPDDPDYQRELRRPANIKEDVREMERRKRVSLILNSQAFREELEEIVESQIKNALTGPHPASLIALQQISDLLLPHSRYNQTSLGSSNALGKGYSAIMPVADIRGLNSQSYTKGEKIIRCKLGSLYRLMDIHGWSHNIANHVSVRISHEADHFLVNPFGLLYHEITASSLVKVDMQGNIVDTGTTTYAPNKNGWSIHAAIHSSRPDIKCIIQLHTPSAMAVSCMKCGLLRCCDEACFVGDISFHDYCGPFVDKNDRDSITRALGPINKILVLRNHGILVCGESIEEAYYLALNAMTACDTQVTTFLTPIVGVDNMVLVDDEMAKKARDTSKEGHPKDGGKLRWRTGELEFEAMMRWLDNMGHRTGYIYRQPLVRSEERKPHSDVVIPPSSSSFTYVTEGDVDRSKYESPMKLMQKKSAGDKTKWMNTPNTYTKVEVTVQDGDSSPKTKTKWIPEDESDFKTSTPIKIEDPQQFAKQGEDPKEFKKRQKELKQDRRDDRITSGPLSEVLHGISYPGQKIQPKDAPMSDSTELLTTVKDARSSGSGDNIQSASKGIIQRDYQKEAVVYTTYSPNPFEGMTEKEIIEYKRDIAEKTGQDLSGIEFSLDNEPDKDNENRQDIVTQETTTETVSRKEGDQEIVTTVTTVKKTVIETDIDAEPEKGGQESRTSTIEKEGRSGSSKEDSPTKETSPKKKEKDKKKKGFRTPSFLKKKEKKGKGEEEEE</sequence>
<organism evidence="4 5">
    <name type="scientific">Saccoglossus kowalevskii</name>
    <name type="common">Acorn worm</name>
    <dbReference type="NCBI Taxonomy" id="10224"/>
    <lineage>
        <taxon>Eukaryota</taxon>
        <taxon>Metazoa</taxon>
        <taxon>Hemichordata</taxon>
        <taxon>Enteropneusta</taxon>
        <taxon>Harrimaniidae</taxon>
        <taxon>Saccoglossus</taxon>
    </lineage>
</organism>
<dbReference type="RefSeq" id="XP_006817571.1">
    <property type="nucleotide sequence ID" value="XM_006817508.1"/>
</dbReference>
<evidence type="ECO:0000256" key="2">
    <source>
        <dbReference type="SAM" id="MobiDB-lite"/>
    </source>
</evidence>
<feature type="region of interest" description="Disordered" evidence="2">
    <location>
        <begin position="466"/>
        <end position="556"/>
    </location>
</feature>
<protein>
    <submittedName>
        <fullName evidence="5">Alpha-adducin-like</fullName>
    </submittedName>
</protein>
<dbReference type="PANTHER" id="PTHR10672">
    <property type="entry name" value="ADDUCIN"/>
    <property type="match status" value="1"/>
</dbReference>
<dbReference type="NCBIfam" id="NF005451">
    <property type="entry name" value="PRK07044.1"/>
    <property type="match status" value="1"/>
</dbReference>
<feature type="compositionally biased region" description="Basic and acidic residues" evidence="2">
    <location>
        <begin position="684"/>
        <end position="720"/>
    </location>
</feature>
<gene>
    <name evidence="5" type="primary">LOC100371265</name>
</gene>
<feature type="region of interest" description="Disordered" evidence="2">
    <location>
        <begin position="622"/>
        <end position="662"/>
    </location>
</feature>